<reference evidence="1" key="1">
    <citation type="submission" date="2021-10" db="EMBL/GenBank/DDBJ databases">
        <title>Marinomonas pontica sp. nov., isolated from the Black Sea.</title>
        <authorList>
            <person name="Zhao L.-H."/>
            <person name="Xue J.-H."/>
        </authorList>
    </citation>
    <scope>NUCLEOTIDE SEQUENCE</scope>
    <source>
        <strain evidence="1">E8</strain>
    </source>
</reference>
<protein>
    <submittedName>
        <fullName evidence="1">Uncharacterized protein</fullName>
    </submittedName>
</protein>
<proteinExistence type="predicted"/>
<accession>A0A9X1IMW9</accession>
<dbReference type="AlphaFoldDB" id="A0A9X1IMW9"/>
<evidence type="ECO:0000313" key="2">
    <source>
        <dbReference type="Proteomes" id="UP001139095"/>
    </source>
</evidence>
<sequence>MELDVYLICGRGEKGDKFQLGRVINKDGYYFKGEYEPTTHYSSMDELKEVLAKMVNVDASSLTLNQINL</sequence>
<gene>
    <name evidence="1" type="ORF">LG368_02095</name>
</gene>
<comment type="caution">
    <text evidence="1">The sequence shown here is derived from an EMBL/GenBank/DDBJ whole genome shotgun (WGS) entry which is preliminary data.</text>
</comment>
<organism evidence="1 2">
    <name type="scientific">Marinomonas algarum</name>
    <dbReference type="NCBI Taxonomy" id="2883105"/>
    <lineage>
        <taxon>Bacteria</taxon>
        <taxon>Pseudomonadati</taxon>
        <taxon>Pseudomonadota</taxon>
        <taxon>Gammaproteobacteria</taxon>
        <taxon>Oceanospirillales</taxon>
        <taxon>Oceanospirillaceae</taxon>
        <taxon>Marinomonas</taxon>
    </lineage>
</organism>
<dbReference type="RefSeq" id="WP_226753073.1">
    <property type="nucleotide sequence ID" value="NZ_JAJATW010000002.1"/>
</dbReference>
<evidence type="ECO:0000313" key="1">
    <source>
        <dbReference type="EMBL" id="MCB5160688.1"/>
    </source>
</evidence>
<dbReference type="Proteomes" id="UP001139095">
    <property type="component" value="Unassembled WGS sequence"/>
</dbReference>
<dbReference type="EMBL" id="JAJATW010000002">
    <property type="protein sequence ID" value="MCB5160688.1"/>
    <property type="molecule type" value="Genomic_DNA"/>
</dbReference>
<name>A0A9X1IMW9_9GAMM</name>
<keyword evidence="2" id="KW-1185">Reference proteome</keyword>